<evidence type="ECO:0000256" key="8">
    <source>
        <dbReference type="ARBA" id="ARBA00022958"/>
    </source>
</evidence>
<reference evidence="20" key="1">
    <citation type="submission" date="2025-08" db="UniProtKB">
        <authorList>
            <consortium name="Ensembl"/>
        </authorList>
    </citation>
    <scope>IDENTIFICATION</scope>
</reference>
<evidence type="ECO:0000256" key="16">
    <source>
        <dbReference type="SAM" id="MobiDB-lite"/>
    </source>
</evidence>
<dbReference type="Pfam" id="PF00324">
    <property type="entry name" value="AA_permease"/>
    <property type="match status" value="2"/>
</dbReference>
<reference evidence="20" key="2">
    <citation type="submission" date="2025-09" db="UniProtKB">
        <authorList>
            <consortium name="Ensembl"/>
        </authorList>
    </citation>
    <scope>IDENTIFICATION</scope>
</reference>
<feature type="transmembrane region" description="Helical" evidence="17">
    <location>
        <begin position="555"/>
        <end position="574"/>
    </location>
</feature>
<keyword evidence="9 17" id="KW-1133">Transmembrane helix</keyword>
<dbReference type="InterPro" id="IPR018491">
    <property type="entry name" value="SLC12_C"/>
</dbReference>
<dbReference type="STRING" id="94237.ENSMMOP00000021623"/>
<dbReference type="GO" id="GO:0007268">
    <property type="term" value="P:chemical synaptic transmission"/>
    <property type="evidence" value="ECO:0007669"/>
    <property type="project" value="TreeGrafter"/>
</dbReference>
<organism evidence="20 21">
    <name type="scientific">Mola mola</name>
    <name type="common">Ocean sunfish</name>
    <name type="synonym">Tetraodon mola</name>
    <dbReference type="NCBI Taxonomy" id="94237"/>
    <lineage>
        <taxon>Eukaryota</taxon>
        <taxon>Metazoa</taxon>
        <taxon>Chordata</taxon>
        <taxon>Craniata</taxon>
        <taxon>Vertebrata</taxon>
        <taxon>Euteleostomi</taxon>
        <taxon>Actinopterygii</taxon>
        <taxon>Neopterygii</taxon>
        <taxon>Teleostei</taxon>
        <taxon>Neoteleostei</taxon>
        <taxon>Acanthomorphata</taxon>
        <taxon>Eupercaria</taxon>
        <taxon>Tetraodontiformes</taxon>
        <taxon>Molidae</taxon>
        <taxon>Mola</taxon>
    </lineage>
</organism>
<comment type="similarity">
    <text evidence="14">Belongs to the SLC12A transporter family. K/Cl co-transporter subfamily.</text>
</comment>
<dbReference type="GO" id="GO:0015379">
    <property type="term" value="F:potassium:chloride symporter activity"/>
    <property type="evidence" value="ECO:0007669"/>
    <property type="project" value="InterPro"/>
</dbReference>
<dbReference type="InterPro" id="IPR000076">
    <property type="entry name" value="KCL_cotranspt"/>
</dbReference>
<dbReference type="GO" id="GO:0006884">
    <property type="term" value="P:cell volume homeostasis"/>
    <property type="evidence" value="ECO:0007669"/>
    <property type="project" value="TreeGrafter"/>
</dbReference>
<dbReference type="GO" id="GO:0055064">
    <property type="term" value="P:chloride ion homeostasis"/>
    <property type="evidence" value="ECO:0007669"/>
    <property type="project" value="TreeGrafter"/>
</dbReference>
<evidence type="ECO:0000313" key="20">
    <source>
        <dbReference type="Ensembl" id="ENSMMOP00000021623.1"/>
    </source>
</evidence>
<keyword evidence="8" id="KW-0630">Potassium</keyword>
<comment type="subcellular location">
    <subcellularLocation>
        <location evidence="1">Cell membrane</location>
        <topology evidence="1">Multi-pass membrane protein</topology>
    </subcellularLocation>
</comment>
<dbReference type="AlphaFoldDB" id="A0A3Q3WTJ8"/>
<feature type="transmembrane region" description="Helical" evidence="17">
    <location>
        <begin position="494"/>
        <end position="513"/>
    </location>
</feature>
<keyword evidence="2" id="KW-0813">Transport</keyword>
<evidence type="ECO:0000259" key="19">
    <source>
        <dbReference type="Pfam" id="PF03522"/>
    </source>
</evidence>
<dbReference type="PRINTS" id="PR01081">
    <property type="entry name" value="KCLTRNSPORT"/>
</dbReference>
<dbReference type="GO" id="GO:0005886">
    <property type="term" value="C:plasma membrane"/>
    <property type="evidence" value="ECO:0007669"/>
    <property type="project" value="UniProtKB-SubCell"/>
</dbReference>
<dbReference type="InterPro" id="IPR004841">
    <property type="entry name" value="AA-permease/SLC12A_dom"/>
</dbReference>
<evidence type="ECO:0000256" key="4">
    <source>
        <dbReference type="ARBA" id="ARBA00022538"/>
    </source>
</evidence>
<evidence type="ECO:0000256" key="13">
    <source>
        <dbReference type="ARBA" id="ARBA00023214"/>
    </source>
</evidence>
<keyword evidence="7" id="KW-0769">Symport</keyword>
<keyword evidence="6 17" id="KW-0812">Transmembrane</keyword>
<feature type="domain" description="Amino acid permease/ SLC12A" evidence="18">
    <location>
        <begin position="395"/>
        <end position="693"/>
    </location>
</feature>
<dbReference type="GO" id="GO:1990573">
    <property type="term" value="P:potassium ion import across plasma membrane"/>
    <property type="evidence" value="ECO:0007669"/>
    <property type="project" value="TreeGrafter"/>
</dbReference>
<evidence type="ECO:0000256" key="2">
    <source>
        <dbReference type="ARBA" id="ARBA00022448"/>
    </source>
</evidence>
<dbReference type="Proteomes" id="UP000261620">
    <property type="component" value="Unplaced"/>
</dbReference>
<dbReference type="FunFam" id="1.20.1740.10:FF:000049">
    <property type="entry name" value="Solute carrier family 12 (potassium/chloride transporter), member 4"/>
    <property type="match status" value="1"/>
</dbReference>
<evidence type="ECO:0000313" key="21">
    <source>
        <dbReference type="Proteomes" id="UP000261620"/>
    </source>
</evidence>
<keyword evidence="21" id="KW-1185">Reference proteome</keyword>
<feature type="transmembrane region" description="Helical" evidence="17">
    <location>
        <begin position="124"/>
        <end position="143"/>
    </location>
</feature>
<evidence type="ECO:0000256" key="12">
    <source>
        <dbReference type="ARBA" id="ARBA00023180"/>
    </source>
</evidence>
<evidence type="ECO:0000256" key="7">
    <source>
        <dbReference type="ARBA" id="ARBA00022847"/>
    </source>
</evidence>
<keyword evidence="5" id="KW-0597">Phosphoprotein</keyword>
<accession>A0A3Q3WTJ8</accession>
<feature type="transmembrane region" description="Helical" evidence="17">
    <location>
        <begin position="200"/>
        <end position="225"/>
    </location>
</feature>
<evidence type="ECO:0000256" key="9">
    <source>
        <dbReference type="ARBA" id="ARBA00022989"/>
    </source>
</evidence>
<evidence type="ECO:0000256" key="6">
    <source>
        <dbReference type="ARBA" id="ARBA00022692"/>
    </source>
</evidence>
<dbReference type="Gene3D" id="1.20.1740.10">
    <property type="entry name" value="Amino acid/polyamine transporter I"/>
    <property type="match status" value="1"/>
</dbReference>
<evidence type="ECO:0000256" key="17">
    <source>
        <dbReference type="SAM" id="Phobius"/>
    </source>
</evidence>
<feature type="transmembrane region" description="Helical" evidence="17">
    <location>
        <begin position="416"/>
        <end position="436"/>
    </location>
</feature>
<evidence type="ECO:0000256" key="3">
    <source>
        <dbReference type="ARBA" id="ARBA00022475"/>
    </source>
</evidence>
<dbReference type="NCBIfam" id="TIGR00930">
    <property type="entry name" value="2a30"/>
    <property type="match status" value="1"/>
</dbReference>
<dbReference type="PRINTS" id="PR01082">
    <property type="entry name" value="KCLTRNSPORT1"/>
</dbReference>
<evidence type="ECO:0000256" key="10">
    <source>
        <dbReference type="ARBA" id="ARBA00023065"/>
    </source>
</evidence>
<dbReference type="GO" id="GO:0045202">
    <property type="term" value="C:synapse"/>
    <property type="evidence" value="ECO:0007669"/>
    <property type="project" value="GOC"/>
</dbReference>
<feature type="domain" description="Amino acid permease/ SLC12A" evidence="18">
    <location>
        <begin position="124"/>
        <end position="296"/>
    </location>
</feature>
<comment type="catalytic activity">
    <reaction evidence="15">
        <text>K(+)(in) + chloride(in) = K(+)(out) + chloride(out)</text>
        <dbReference type="Rhea" id="RHEA:72427"/>
        <dbReference type="ChEBI" id="CHEBI:17996"/>
        <dbReference type="ChEBI" id="CHEBI:29103"/>
    </reaction>
</comment>
<keyword evidence="12" id="KW-0325">Glycoprotein</keyword>
<name>A0A3Q3WTJ8_MOLML</name>
<keyword evidence="3" id="KW-1003">Cell membrane</keyword>
<proteinExistence type="inferred from homology"/>
<evidence type="ECO:0000256" key="5">
    <source>
        <dbReference type="ARBA" id="ARBA00022553"/>
    </source>
</evidence>
<keyword evidence="11 17" id="KW-0472">Membrane</keyword>
<evidence type="ECO:0000256" key="15">
    <source>
        <dbReference type="ARBA" id="ARBA00047825"/>
    </source>
</evidence>
<dbReference type="InterPro" id="IPR004842">
    <property type="entry name" value="SLC12A_fam"/>
</dbReference>
<feature type="region of interest" description="Disordered" evidence="16">
    <location>
        <begin position="95"/>
        <end position="114"/>
    </location>
</feature>
<feature type="transmembrane region" description="Helical" evidence="17">
    <location>
        <begin position="581"/>
        <end position="600"/>
    </location>
</feature>
<keyword evidence="10" id="KW-0406">Ion transport</keyword>
<dbReference type="PANTHER" id="PTHR11827:SF46">
    <property type="entry name" value="SOLUTE CARRIER FAMILY 12 MEMBER 4"/>
    <property type="match status" value="1"/>
</dbReference>
<dbReference type="OMA" id="KNWRPHI"/>
<feature type="transmembrane region" description="Helical" evidence="17">
    <location>
        <begin position="456"/>
        <end position="482"/>
    </location>
</feature>
<dbReference type="Pfam" id="PF03522">
    <property type="entry name" value="SLC12"/>
    <property type="match status" value="2"/>
</dbReference>
<evidence type="ECO:0000259" key="18">
    <source>
        <dbReference type="Pfam" id="PF00324"/>
    </source>
</evidence>
<evidence type="ECO:0000256" key="11">
    <source>
        <dbReference type="ARBA" id="ARBA00023136"/>
    </source>
</evidence>
<evidence type="ECO:0000256" key="1">
    <source>
        <dbReference type="ARBA" id="ARBA00004651"/>
    </source>
</evidence>
<feature type="transmembrane region" description="Helical" evidence="17">
    <location>
        <begin position="253"/>
        <end position="270"/>
    </location>
</feature>
<feature type="transmembrane region" description="Helical" evidence="17">
    <location>
        <begin position="155"/>
        <end position="180"/>
    </location>
</feature>
<keyword evidence="4" id="KW-0633">Potassium transport</keyword>
<dbReference type="Ensembl" id="ENSMMOT00000021981.1">
    <property type="protein sequence ID" value="ENSMMOP00000021623.1"/>
    <property type="gene ID" value="ENSMMOG00000016433.1"/>
</dbReference>
<sequence length="1090" mass="121754">MPHFTVVPVKDQAPSSYDSLEGINWNVTYNRIMILSLTGHGNHKEDSPFLSSDAAGKKNDFYDRNLALFEEELDIRPKVSSLLSRLVSYTNITQGAKEHEEEESAQASRKKTPKSPNMGTLMGVYLPCLQNIFGVILFLRLTWIVGVSGIMQSLLIVLMCCSCTMLTAISMSAIATNGVVPAGGSYFMISRSLGPEFGGAVGLCFYLGTTFASAMYILGAIEIFLKYLVPQAAIFHATDPHGTDSAMLNNMRVYGSICLTLMAVVVFVGVKYVNKLASLFLACVIISIVSIYAGAIKSMTHPPDVPVCMLGNRTLVRDRFDVCAKTVAMGNITVPSQLWERFCVPGNMSGTQCDDYFLQNNLTEIQGIPGLGSGIIRENMWGVYQQKGEILEKPGLQSVDAHGAMENFGMYVSADIATSFTVLVGIFFPSATGIMAGSNRSGDLRDAQKSIPVGTILAIATTSLVYLSSVVLFGSCIEGVVLRDKFGDAVRKTLVVGTLSWPSPWVIVIGSFFSTVGAGLQSLTGAPRLLQAIAKDNIIPFLRVFGHGKTNGEPTWALLLTGLIAELGILIASLDMQPDMLFFLMCYLFVNLACAVQTLLRTPNWRPRFKYYHWALSFLGMSMCLALMFISSWYYAIVAMGIAGMIYKYIEYQGAEKEWGDGIRGLSLSAARYALLRLEVGPPHTKNWRPQLLVLLKLDEDLHVKYPRMLTFASQLKAGKGLTIVGSVIQGNFLDSYGELQAAEQAIKNMMEIERVKGFCQVVVASKVREGVVHLIQSCGLGGMKHNTVVMGWPYGWRQSEDPRAWKTFINTVRCTTAAHLALMVPKNVSFYPSNHERFTDGNIDVWWIVHDGGMLMLLPFLLKQHKVWRKCKMRIFTVAQMDDNSIQMKKDLATFLYQLRIEAEVEVVEMHDSDISAYTYERTLMMEQRSQMLRQMRLSTAERQREAQLVKDRHSLVRMGSLYSDEEEDVAEAPPEKVQMTWTRERCEAEKRNRNNAPENFRELISLKPDQSNVRRMHTAVKLNEVIVNRSHDARLVLLNMPGPPRDTDGDENYKSHNAKTLLFFPSLYFDFLKNTQKLEWIIIYALFP</sequence>
<feature type="transmembrane region" description="Helical" evidence="17">
    <location>
        <begin position="276"/>
        <end position="295"/>
    </location>
</feature>
<feature type="domain" description="SLC12A transporter C-terminal" evidence="19">
    <location>
        <begin position="707"/>
        <end position="825"/>
    </location>
</feature>
<evidence type="ECO:0000256" key="14">
    <source>
        <dbReference type="ARBA" id="ARBA00046331"/>
    </source>
</evidence>
<dbReference type="FunFam" id="1.20.1740.10:FF:000040">
    <property type="entry name" value="Solute carrier family 12 member 6"/>
    <property type="match status" value="1"/>
</dbReference>
<keyword evidence="13" id="KW-0868">Chloride</keyword>
<protein>
    <submittedName>
        <fullName evidence="20">Uncharacterized protein</fullName>
    </submittedName>
</protein>
<feature type="domain" description="SLC12A transporter C-terminal" evidence="19">
    <location>
        <begin position="839"/>
        <end position="1049"/>
    </location>
</feature>
<dbReference type="InterPro" id="IPR000622">
    <property type="entry name" value="KCC1"/>
</dbReference>
<dbReference type="GO" id="GO:0055075">
    <property type="term" value="P:potassium ion homeostasis"/>
    <property type="evidence" value="ECO:0007669"/>
    <property type="project" value="TreeGrafter"/>
</dbReference>
<feature type="transmembrane region" description="Helical" evidence="17">
    <location>
        <begin position="612"/>
        <end position="638"/>
    </location>
</feature>
<dbReference type="PANTHER" id="PTHR11827">
    <property type="entry name" value="SOLUTE CARRIER FAMILY 12, CATION COTRANSPORTERS"/>
    <property type="match status" value="1"/>
</dbReference>